<dbReference type="SUPFAM" id="SSF56399">
    <property type="entry name" value="ADP-ribosylation"/>
    <property type="match status" value="1"/>
</dbReference>
<reference evidence="2" key="1">
    <citation type="journal article" date="2020" name="Nature">
        <title>Giant virus diversity and host interactions through global metagenomics.</title>
        <authorList>
            <person name="Schulz F."/>
            <person name="Roux S."/>
            <person name="Paez-Espino D."/>
            <person name="Jungbluth S."/>
            <person name="Walsh D.A."/>
            <person name="Denef V.J."/>
            <person name="McMahon K.D."/>
            <person name="Konstantinidis K.T."/>
            <person name="Eloe-Fadrosh E.A."/>
            <person name="Kyrpides N.C."/>
            <person name="Woyke T."/>
        </authorList>
    </citation>
    <scope>NUCLEOTIDE SEQUENCE</scope>
    <source>
        <strain evidence="2">GVMAG-M-3300009151-35</strain>
    </source>
</reference>
<evidence type="ECO:0000259" key="1">
    <source>
        <dbReference type="Pfam" id="PF03496"/>
    </source>
</evidence>
<protein>
    <recommendedName>
        <fullName evidence="1">ADP ribosyltransferase domain-containing protein</fullName>
    </recommendedName>
</protein>
<dbReference type="PROSITE" id="PS51996">
    <property type="entry name" value="TR_MART"/>
    <property type="match status" value="1"/>
</dbReference>
<dbReference type="EMBL" id="MN738911">
    <property type="protein sequence ID" value="QHT30733.1"/>
    <property type="molecule type" value="Genomic_DNA"/>
</dbReference>
<accession>A0A6C0EQE5</accession>
<feature type="domain" description="ADP ribosyltransferase" evidence="1">
    <location>
        <begin position="135"/>
        <end position="353"/>
    </location>
</feature>
<dbReference type="InterPro" id="IPR003540">
    <property type="entry name" value="ADP-ribosyltransferase"/>
</dbReference>
<name>A0A6C0EQE5_9ZZZZ</name>
<dbReference type="GO" id="GO:0005576">
    <property type="term" value="C:extracellular region"/>
    <property type="evidence" value="ECO:0007669"/>
    <property type="project" value="InterPro"/>
</dbReference>
<proteinExistence type="predicted"/>
<sequence>MDFLDRSKYINDNHYKFCNDNDVLLNEFNSSSKLKIKCFIEKSKNDIKCNKIIKDFKKNKEDFLLLNPKIIFDYNYEITFTDFDVINGTVADTKKEFKKIEFNNYNDNNNIYVNENNADNMANIQDFINKNDIFLKSLTNDEIKTLQYYTYRGDIFLNAYISSSTFDINNNIKHTEDAEKHMFYSKDLRDYLFKIQMLKIFKDDDEIISKIEDKTLMNNDFNNDDYIEILKLYISDLKKIFKKAPILEKELYVYRGIEINYIYNAIIDDKIDSYINKYFLSTSLFINKAYKYTKKENRIICRFKINIGTPIIFVEGISLAKGDIEVLIPNKTKITLSDKKIKKYLYSNNNKITKDIICPREYSDYDIIDIIDLEIFN</sequence>
<dbReference type="Pfam" id="PF03496">
    <property type="entry name" value="ADPrib_exo_Tox"/>
    <property type="match status" value="1"/>
</dbReference>
<evidence type="ECO:0000313" key="2">
    <source>
        <dbReference type="EMBL" id="QHT30733.1"/>
    </source>
</evidence>
<dbReference type="Gene3D" id="3.90.176.10">
    <property type="entry name" value="Toxin ADP-ribosyltransferase, Chain A, domain 1"/>
    <property type="match status" value="1"/>
</dbReference>
<dbReference type="AlphaFoldDB" id="A0A6C0EQE5"/>
<organism evidence="2">
    <name type="scientific">viral metagenome</name>
    <dbReference type="NCBI Taxonomy" id="1070528"/>
    <lineage>
        <taxon>unclassified sequences</taxon>
        <taxon>metagenomes</taxon>
        <taxon>organismal metagenomes</taxon>
    </lineage>
</organism>